<evidence type="ECO:0000256" key="2">
    <source>
        <dbReference type="ARBA" id="ARBA00022448"/>
    </source>
</evidence>
<dbReference type="GO" id="GO:0055085">
    <property type="term" value="P:transmembrane transport"/>
    <property type="evidence" value="ECO:0007669"/>
    <property type="project" value="InterPro"/>
</dbReference>
<dbReference type="EMBL" id="LJUJ01000001">
    <property type="protein sequence ID" value="KPK64790.1"/>
    <property type="molecule type" value="Genomic_DNA"/>
</dbReference>
<dbReference type="CDD" id="cd06261">
    <property type="entry name" value="TM_PBP2"/>
    <property type="match status" value="1"/>
</dbReference>
<dbReference type="InterPro" id="IPR000515">
    <property type="entry name" value="MetI-like"/>
</dbReference>
<gene>
    <name evidence="9" type="ORF">AMJ83_00990</name>
</gene>
<feature type="transmembrane region" description="Helical" evidence="7">
    <location>
        <begin position="102"/>
        <end position="124"/>
    </location>
</feature>
<dbReference type="STRING" id="1703779.AMJ83_00990"/>
<dbReference type="AlphaFoldDB" id="A0A0S8FVT7"/>
<dbReference type="Gene3D" id="1.10.3720.10">
    <property type="entry name" value="MetI-like"/>
    <property type="match status" value="1"/>
</dbReference>
<comment type="similarity">
    <text evidence="7">Belongs to the binding-protein-dependent transport system permease family.</text>
</comment>
<dbReference type="InterPro" id="IPR035906">
    <property type="entry name" value="MetI-like_sf"/>
</dbReference>
<dbReference type="PANTHER" id="PTHR32243">
    <property type="entry name" value="MALTOSE TRANSPORT SYSTEM PERMEASE-RELATED"/>
    <property type="match status" value="1"/>
</dbReference>
<feature type="transmembrane region" description="Helical" evidence="7">
    <location>
        <begin position="180"/>
        <end position="205"/>
    </location>
</feature>
<comment type="caution">
    <text evidence="9">The sequence shown here is derived from an EMBL/GenBank/DDBJ whole genome shotgun (WGS) entry which is preliminary data.</text>
</comment>
<keyword evidence="4 7" id="KW-0812">Transmembrane</keyword>
<dbReference type="InterPro" id="IPR050901">
    <property type="entry name" value="BP-dep_ABC_trans_perm"/>
</dbReference>
<evidence type="ECO:0000256" key="3">
    <source>
        <dbReference type="ARBA" id="ARBA00022475"/>
    </source>
</evidence>
<evidence type="ECO:0000256" key="7">
    <source>
        <dbReference type="RuleBase" id="RU363032"/>
    </source>
</evidence>
<keyword evidence="5 7" id="KW-1133">Transmembrane helix</keyword>
<accession>A0A0S8FVT7</accession>
<feature type="transmembrane region" description="Helical" evidence="7">
    <location>
        <begin position="72"/>
        <end position="93"/>
    </location>
</feature>
<feature type="domain" description="ABC transmembrane type-1" evidence="8">
    <location>
        <begin position="68"/>
        <end position="260"/>
    </location>
</feature>
<keyword evidence="6 7" id="KW-0472">Membrane</keyword>
<dbReference type="Pfam" id="PF00528">
    <property type="entry name" value="BPD_transp_1"/>
    <property type="match status" value="1"/>
</dbReference>
<evidence type="ECO:0000313" key="9">
    <source>
        <dbReference type="EMBL" id="KPK64790.1"/>
    </source>
</evidence>
<dbReference type="PROSITE" id="PS50928">
    <property type="entry name" value="ABC_TM1"/>
    <property type="match status" value="1"/>
</dbReference>
<evidence type="ECO:0000313" key="10">
    <source>
        <dbReference type="Proteomes" id="UP000051373"/>
    </source>
</evidence>
<dbReference type="GO" id="GO:0005886">
    <property type="term" value="C:plasma membrane"/>
    <property type="evidence" value="ECO:0007669"/>
    <property type="project" value="UniProtKB-SubCell"/>
</dbReference>
<evidence type="ECO:0000256" key="1">
    <source>
        <dbReference type="ARBA" id="ARBA00004651"/>
    </source>
</evidence>
<protein>
    <submittedName>
        <fullName evidence="9">Sugar ABC transporter permease</fullName>
    </submittedName>
</protein>
<sequence length="274" mass="30265">MNEKGRKKILLSAGIIFVCLFCLAPFFWMFIISINERPDFLLQDGMSLTIGNFVEVIGIGNLHFLDYLKNSFVVASVTAISSAFIAALAAYAVSRISFPGRIILIISVLALSMFPQICLVGYLFKLMSGLGLINSYSALILPYISWSLPLALWLQTSYFSQIPTELDKAAQIDGANRLQTLLRVVLPIAVPGFLSTVMLLFMFSFNEFLFALMLTTNYTARTVPVGIAMFQGLHGELPWGYIMAASVISCIPVILIALAFQRRIIQGLTRGAIR</sequence>
<dbReference type="SUPFAM" id="SSF161098">
    <property type="entry name" value="MetI-like"/>
    <property type="match status" value="1"/>
</dbReference>
<comment type="subcellular location">
    <subcellularLocation>
        <location evidence="1 7">Cell membrane</location>
        <topology evidence="1 7">Multi-pass membrane protein</topology>
    </subcellularLocation>
</comment>
<dbReference type="Proteomes" id="UP000051373">
    <property type="component" value="Unassembled WGS sequence"/>
</dbReference>
<feature type="transmembrane region" description="Helical" evidence="7">
    <location>
        <begin position="136"/>
        <end position="159"/>
    </location>
</feature>
<keyword evidence="3" id="KW-1003">Cell membrane</keyword>
<name>A0A0S8FVT7_UNCW3</name>
<organism evidence="9 10">
    <name type="scientific">candidate division WOR_3 bacterium SM23_42</name>
    <dbReference type="NCBI Taxonomy" id="1703779"/>
    <lineage>
        <taxon>Bacteria</taxon>
        <taxon>Bacteria division WOR-3</taxon>
    </lineage>
</organism>
<keyword evidence="2 7" id="KW-0813">Transport</keyword>
<evidence type="ECO:0000259" key="8">
    <source>
        <dbReference type="PROSITE" id="PS50928"/>
    </source>
</evidence>
<evidence type="ECO:0000256" key="5">
    <source>
        <dbReference type="ARBA" id="ARBA00022989"/>
    </source>
</evidence>
<proteinExistence type="inferred from homology"/>
<dbReference type="PANTHER" id="PTHR32243:SF18">
    <property type="entry name" value="INNER MEMBRANE ABC TRANSPORTER PERMEASE PROTEIN YCJP"/>
    <property type="match status" value="1"/>
</dbReference>
<feature type="transmembrane region" description="Helical" evidence="7">
    <location>
        <begin position="239"/>
        <end position="260"/>
    </location>
</feature>
<evidence type="ECO:0000256" key="4">
    <source>
        <dbReference type="ARBA" id="ARBA00022692"/>
    </source>
</evidence>
<reference evidence="9 10" key="1">
    <citation type="journal article" date="2015" name="Microbiome">
        <title>Genomic resolution of linkages in carbon, nitrogen, and sulfur cycling among widespread estuary sediment bacteria.</title>
        <authorList>
            <person name="Baker B.J."/>
            <person name="Lazar C.S."/>
            <person name="Teske A.P."/>
            <person name="Dick G.J."/>
        </authorList>
    </citation>
    <scope>NUCLEOTIDE SEQUENCE [LARGE SCALE GENOMIC DNA]</scope>
    <source>
        <strain evidence="9">SM23_42</strain>
    </source>
</reference>
<evidence type="ECO:0000256" key="6">
    <source>
        <dbReference type="ARBA" id="ARBA00023136"/>
    </source>
</evidence>
<feature type="transmembrane region" description="Helical" evidence="7">
    <location>
        <begin position="9"/>
        <end position="31"/>
    </location>
</feature>
<dbReference type="PATRIC" id="fig|1703779.3.peg.277"/>